<protein>
    <submittedName>
        <fullName evidence="2">Uncharacterized protein</fullName>
    </submittedName>
</protein>
<keyword evidence="3" id="KW-1185">Reference proteome</keyword>
<feature type="compositionally biased region" description="Polar residues" evidence="1">
    <location>
        <begin position="199"/>
        <end position="209"/>
    </location>
</feature>
<feature type="region of interest" description="Disordered" evidence="1">
    <location>
        <begin position="1"/>
        <end position="32"/>
    </location>
</feature>
<feature type="compositionally biased region" description="Basic and acidic residues" evidence="1">
    <location>
        <begin position="135"/>
        <end position="148"/>
    </location>
</feature>
<evidence type="ECO:0000256" key="1">
    <source>
        <dbReference type="SAM" id="MobiDB-lite"/>
    </source>
</evidence>
<dbReference type="Proteomes" id="UP001295444">
    <property type="component" value="Chromosome 03"/>
</dbReference>
<evidence type="ECO:0000313" key="2">
    <source>
        <dbReference type="EMBL" id="CAH2276046.1"/>
    </source>
</evidence>
<reference evidence="2" key="1">
    <citation type="submission" date="2022-03" db="EMBL/GenBank/DDBJ databases">
        <authorList>
            <person name="Alioto T."/>
            <person name="Alioto T."/>
            <person name="Gomez Garrido J."/>
        </authorList>
    </citation>
    <scope>NUCLEOTIDE SEQUENCE</scope>
</reference>
<gene>
    <name evidence="2" type="ORF">PECUL_23A015869</name>
</gene>
<dbReference type="AlphaFoldDB" id="A0AAD1RS23"/>
<accession>A0AAD1RS23</accession>
<feature type="compositionally biased region" description="Basic residues" evidence="1">
    <location>
        <begin position="91"/>
        <end position="100"/>
    </location>
</feature>
<feature type="region of interest" description="Disordered" evidence="1">
    <location>
        <begin position="61"/>
        <end position="209"/>
    </location>
</feature>
<feature type="compositionally biased region" description="Polar residues" evidence="1">
    <location>
        <begin position="101"/>
        <end position="110"/>
    </location>
</feature>
<organism evidence="2 3">
    <name type="scientific">Pelobates cultripes</name>
    <name type="common">Western spadefoot toad</name>
    <dbReference type="NCBI Taxonomy" id="61616"/>
    <lineage>
        <taxon>Eukaryota</taxon>
        <taxon>Metazoa</taxon>
        <taxon>Chordata</taxon>
        <taxon>Craniata</taxon>
        <taxon>Vertebrata</taxon>
        <taxon>Euteleostomi</taxon>
        <taxon>Amphibia</taxon>
        <taxon>Batrachia</taxon>
        <taxon>Anura</taxon>
        <taxon>Pelobatoidea</taxon>
        <taxon>Pelobatidae</taxon>
        <taxon>Pelobates</taxon>
    </lineage>
</organism>
<feature type="non-terminal residue" evidence="2">
    <location>
        <position position="1"/>
    </location>
</feature>
<dbReference type="EMBL" id="OW240914">
    <property type="protein sequence ID" value="CAH2276046.1"/>
    <property type="molecule type" value="Genomic_DNA"/>
</dbReference>
<feature type="compositionally biased region" description="Basic and acidic residues" evidence="1">
    <location>
        <begin position="1"/>
        <end position="10"/>
    </location>
</feature>
<name>A0AAD1RS23_PELCU</name>
<proteinExistence type="predicted"/>
<evidence type="ECO:0000313" key="3">
    <source>
        <dbReference type="Proteomes" id="UP001295444"/>
    </source>
</evidence>
<sequence>SGRRETETRRHGPATFAARKMADVPHTAGPGDAELDTELRLNAVFAAFWKKLEARMRPQAPEDILQQGSQGADMRGVRTPDSRYMPANKCRLQRTARRPNTRSLAKSSSGPGLIPETAQVLRKHRPKQPALAANNRHEIRQGKPRPERAVGQQGRSPYKMTALKRPSQSRSEAPSAMGLTKGRTWQGDIDEDPHKIHHASTTLRASGVG</sequence>